<evidence type="ECO:0000313" key="3">
    <source>
        <dbReference type="Proteomes" id="UP000593577"/>
    </source>
</evidence>
<dbReference type="Proteomes" id="UP000593577">
    <property type="component" value="Unassembled WGS sequence"/>
</dbReference>
<organism evidence="2 3">
    <name type="scientific">Gossypium aridum</name>
    <name type="common">American cotton</name>
    <name type="synonym">Erioxylum aridum</name>
    <dbReference type="NCBI Taxonomy" id="34290"/>
    <lineage>
        <taxon>Eukaryota</taxon>
        <taxon>Viridiplantae</taxon>
        <taxon>Streptophyta</taxon>
        <taxon>Embryophyta</taxon>
        <taxon>Tracheophyta</taxon>
        <taxon>Spermatophyta</taxon>
        <taxon>Magnoliopsida</taxon>
        <taxon>eudicotyledons</taxon>
        <taxon>Gunneridae</taxon>
        <taxon>Pentapetalae</taxon>
        <taxon>rosids</taxon>
        <taxon>malvids</taxon>
        <taxon>Malvales</taxon>
        <taxon>Malvaceae</taxon>
        <taxon>Malvoideae</taxon>
        <taxon>Gossypium</taxon>
    </lineage>
</organism>
<keyword evidence="3" id="KW-1185">Reference proteome</keyword>
<proteinExistence type="predicted"/>
<accession>A0A7J8WTP2</accession>
<evidence type="ECO:0008006" key="4">
    <source>
        <dbReference type="Google" id="ProtNLM"/>
    </source>
</evidence>
<evidence type="ECO:0000313" key="2">
    <source>
        <dbReference type="EMBL" id="MBA0678250.1"/>
    </source>
</evidence>
<protein>
    <recommendedName>
        <fullName evidence="4">Reverse transcriptase domain-containing protein</fullName>
    </recommendedName>
</protein>
<reference evidence="2 3" key="1">
    <citation type="journal article" date="2019" name="Genome Biol. Evol.">
        <title>Insights into the evolution of the New World diploid cottons (Gossypium, subgenus Houzingenia) based on genome sequencing.</title>
        <authorList>
            <person name="Grover C.E."/>
            <person name="Arick M.A. 2nd"/>
            <person name="Thrash A."/>
            <person name="Conover J.L."/>
            <person name="Sanders W.S."/>
            <person name="Peterson D.G."/>
            <person name="Frelichowski J.E."/>
            <person name="Scheffler J.A."/>
            <person name="Scheffler B.E."/>
            <person name="Wendel J.F."/>
        </authorList>
    </citation>
    <scope>NUCLEOTIDE SEQUENCE [LARGE SCALE GENOMIC DNA]</scope>
    <source>
        <strain evidence="2">185</strain>
        <tissue evidence="2">Leaf</tissue>
    </source>
</reference>
<feature type="region of interest" description="Disordered" evidence="1">
    <location>
        <begin position="207"/>
        <end position="228"/>
    </location>
</feature>
<feature type="compositionally biased region" description="Polar residues" evidence="1">
    <location>
        <begin position="218"/>
        <end position="228"/>
    </location>
</feature>
<sequence length="228" mass="26728">MFANDWILFGKASENGENVLKNILREYEGCTGQCGGINYRIQDGVSDQDMRLVVDLIEPNTRRWKNDLIQSTFSERDIEKILNIPFSRCPSEDHITWRGEASSEYSVRSEYKLLLQGLTNPNARQEQNTKDKSVHEKERQVVLYIVNFIKNYIKELDDLMRILLEKWGVMERWKRLENAHVKVNFDIGNRKNEKRSCSGIMIRDSRGKRENAEYHSIPSPQNGDSWNE</sequence>
<name>A0A7J8WTP2_GOSAI</name>
<dbReference type="EMBL" id="JABFAA010000003">
    <property type="protein sequence ID" value="MBA0678250.1"/>
    <property type="molecule type" value="Genomic_DNA"/>
</dbReference>
<gene>
    <name evidence="2" type="ORF">Goari_019608</name>
</gene>
<dbReference type="AlphaFoldDB" id="A0A7J8WTP2"/>
<comment type="caution">
    <text evidence="2">The sequence shown here is derived from an EMBL/GenBank/DDBJ whole genome shotgun (WGS) entry which is preliminary data.</text>
</comment>
<evidence type="ECO:0000256" key="1">
    <source>
        <dbReference type="SAM" id="MobiDB-lite"/>
    </source>
</evidence>